<comment type="caution">
    <text evidence="1">The sequence shown here is derived from an EMBL/GenBank/DDBJ whole genome shotgun (WGS) entry which is preliminary data.</text>
</comment>
<dbReference type="EMBL" id="JACXVP010000006">
    <property type="protein sequence ID" value="KAG5599157.1"/>
    <property type="molecule type" value="Genomic_DNA"/>
</dbReference>
<proteinExistence type="predicted"/>
<dbReference type="AlphaFoldDB" id="A0A9J5YGF1"/>
<name>A0A9J5YGF1_SOLCO</name>
<organism evidence="1 2">
    <name type="scientific">Solanum commersonii</name>
    <name type="common">Commerson's wild potato</name>
    <name type="synonym">Commerson's nightshade</name>
    <dbReference type="NCBI Taxonomy" id="4109"/>
    <lineage>
        <taxon>Eukaryota</taxon>
        <taxon>Viridiplantae</taxon>
        <taxon>Streptophyta</taxon>
        <taxon>Embryophyta</taxon>
        <taxon>Tracheophyta</taxon>
        <taxon>Spermatophyta</taxon>
        <taxon>Magnoliopsida</taxon>
        <taxon>eudicotyledons</taxon>
        <taxon>Gunneridae</taxon>
        <taxon>Pentapetalae</taxon>
        <taxon>asterids</taxon>
        <taxon>lamiids</taxon>
        <taxon>Solanales</taxon>
        <taxon>Solanaceae</taxon>
        <taxon>Solanoideae</taxon>
        <taxon>Solaneae</taxon>
        <taxon>Solanum</taxon>
    </lineage>
</organism>
<protein>
    <submittedName>
        <fullName evidence="1">Uncharacterized protein</fullName>
    </submittedName>
</protein>
<accession>A0A9J5YGF1</accession>
<dbReference type="Proteomes" id="UP000824120">
    <property type="component" value="Chromosome 6"/>
</dbReference>
<reference evidence="1 2" key="1">
    <citation type="submission" date="2020-09" db="EMBL/GenBank/DDBJ databases">
        <title>De no assembly of potato wild relative species, Solanum commersonii.</title>
        <authorList>
            <person name="Cho K."/>
        </authorList>
    </citation>
    <scope>NUCLEOTIDE SEQUENCE [LARGE SCALE GENOMIC DNA]</scope>
    <source>
        <strain evidence="1">LZ3.2</strain>
        <tissue evidence="1">Leaf</tissue>
    </source>
</reference>
<sequence length="71" mass="8140">MIELLGAVSRDRQYTRRSTFWSISSPSYLSLQPLHALSHWAIWYCFAKLLGDTSTALFRRQLDLSPQGSAH</sequence>
<gene>
    <name evidence="1" type="ORF">H5410_030527</name>
</gene>
<evidence type="ECO:0000313" key="1">
    <source>
        <dbReference type="EMBL" id="KAG5599157.1"/>
    </source>
</evidence>
<keyword evidence="2" id="KW-1185">Reference proteome</keyword>
<evidence type="ECO:0000313" key="2">
    <source>
        <dbReference type="Proteomes" id="UP000824120"/>
    </source>
</evidence>